<dbReference type="RefSeq" id="WP_226029668.1">
    <property type="nucleotide sequence ID" value="NZ_BAABIV010000013.1"/>
</dbReference>
<sequence length="94" mass="9700">MTGATRRQPDGGDRAVLLVAGLAELAVSTIGSAVGGLRGLLGRSDTADLVREAEADLRARGRLALDRCAHVPPAHLEVLAQHVKARRAAADGDV</sequence>
<name>A0ABP9I591_9ACTN</name>
<dbReference type="Proteomes" id="UP001500610">
    <property type="component" value="Unassembled WGS sequence"/>
</dbReference>
<reference evidence="2" key="1">
    <citation type="journal article" date="2019" name="Int. J. Syst. Evol. Microbiol.">
        <title>The Global Catalogue of Microorganisms (GCM) 10K type strain sequencing project: providing services to taxonomists for standard genome sequencing and annotation.</title>
        <authorList>
            <consortium name="The Broad Institute Genomics Platform"/>
            <consortium name="The Broad Institute Genome Sequencing Center for Infectious Disease"/>
            <person name="Wu L."/>
            <person name="Ma J."/>
        </authorList>
    </citation>
    <scope>NUCLEOTIDE SEQUENCE [LARGE SCALE GENOMIC DNA]</scope>
    <source>
        <strain evidence="2">JCM 17657</strain>
    </source>
</reference>
<evidence type="ECO:0008006" key="3">
    <source>
        <dbReference type="Google" id="ProtNLM"/>
    </source>
</evidence>
<protein>
    <recommendedName>
        <fullName evidence="3">Polyprenyl synthetase</fullName>
    </recommendedName>
</protein>
<keyword evidence="2" id="KW-1185">Reference proteome</keyword>
<comment type="caution">
    <text evidence="1">The sequence shown here is derived from an EMBL/GenBank/DDBJ whole genome shotgun (WGS) entry which is preliminary data.</text>
</comment>
<evidence type="ECO:0000313" key="2">
    <source>
        <dbReference type="Proteomes" id="UP001500610"/>
    </source>
</evidence>
<accession>A0ABP9I591</accession>
<proteinExistence type="predicted"/>
<evidence type="ECO:0000313" key="1">
    <source>
        <dbReference type="EMBL" id="GAA4988253.1"/>
    </source>
</evidence>
<organism evidence="1 2">
    <name type="scientific">Streptomyces hyderabadensis</name>
    <dbReference type="NCBI Taxonomy" id="598549"/>
    <lineage>
        <taxon>Bacteria</taxon>
        <taxon>Bacillati</taxon>
        <taxon>Actinomycetota</taxon>
        <taxon>Actinomycetes</taxon>
        <taxon>Kitasatosporales</taxon>
        <taxon>Streptomycetaceae</taxon>
        <taxon>Streptomyces</taxon>
    </lineage>
</organism>
<gene>
    <name evidence="1" type="ORF">GCM10023257_30230</name>
</gene>
<dbReference type="EMBL" id="BAABIV010000013">
    <property type="protein sequence ID" value="GAA4988253.1"/>
    <property type="molecule type" value="Genomic_DNA"/>
</dbReference>